<sequence>MAEAAVRIEFAAVVTGDAHGFLAAVLQRMESGGGDVRRILGSDHAENAALFAQLVPVGVTKGVS</sequence>
<dbReference type="EMBL" id="BMHK01000003">
    <property type="protein sequence ID" value="GGB91592.1"/>
    <property type="molecule type" value="Genomic_DNA"/>
</dbReference>
<reference evidence="1" key="2">
    <citation type="submission" date="2020-09" db="EMBL/GenBank/DDBJ databases">
        <authorList>
            <person name="Sun Q."/>
            <person name="Zhou Y."/>
        </authorList>
    </citation>
    <scope>NUCLEOTIDE SEQUENCE</scope>
    <source>
        <strain evidence="1">CGMCC 1.15095</strain>
    </source>
</reference>
<evidence type="ECO:0000313" key="1">
    <source>
        <dbReference type="EMBL" id="GGB91592.1"/>
    </source>
</evidence>
<proteinExistence type="predicted"/>
<gene>
    <name evidence="1" type="ORF">GCM10011494_07470</name>
</gene>
<comment type="caution">
    <text evidence="1">The sequence shown here is derived from an EMBL/GenBank/DDBJ whole genome shotgun (WGS) entry which is preliminary data.</text>
</comment>
<dbReference type="AntiFam" id="ANF00105">
    <property type="entry name" value="Shadow ORF (opposite purF)"/>
</dbReference>
<keyword evidence="2" id="KW-1185">Reference proteome</keyword>
<organism evidence="1 2">
    <name type="scientific">Novosphingobium endophyticum</name>
    <dbReference type="NCBI Taxonomy" id="1955250"/>
    <lineage>
        <taxon>Bacteria</taxon>
        <taxon>Pseudomonadati</taxon>
        <taxon>Pseudomonadota</taxon>
        <taxon>Alphaproteobacteria</taxon>
        <taxon>Sphingomonadales</taxon>
        <taxon>Sphingomonadaceae</taxon>
        <taxon>Novosphingobium</taxon>
    </lineage>
</organism>
<dbReference type="AlphaFoldDB" id="A0A916X3B1"/>
<accession>A0A916X3B1</accession>
<reference evidence="1" key="1">
    <citation type="journal article" date="2014" name="Int. J. Syst. Evol. Microbiol.">
        <title>Complete genome sequence of Corynebacterium casei LMG S-19264T (=DSM 44701T), isolated from a smear-ripened cheese.</title>
        <authorList>
            <consortium name="US DOE Joint Genome Institute (JGI-PGF)"/>
            <person name="Walter F."/>
            <person name="Albersmeier A."/>
            <person name="Kalinowski J."/>
            <person name="Ruckert C."/>
        </authorList>
    </citation>
    <scope>NUCLEOTIDE SEQUENCE</scope>
    <source>
        <strain evidence="1">CGMCC 1.15095</strain>
    </source>
</reference>
<evidence type="ECO:0000313" key="2">
    <source>
        <dbReference type="Proteomes" id="UP000608154"/>
    </source>
</evidence>
<protein>
    <submittedName>
        <fullName evidence="1">Uncharacterized protein</fullName>
    </submittedName>
</protein>
<dbReference type="Proteomes" id="UP000608154">
    <property type="component" value="Unassembled WGS sequence"/>
</dbReference>
<name>A0A916X3B1_9SPHN</name>